<comment type="caution">
    <text evidence="4">The sequence shown here is derived from an EMBL/GenBank/DDBJ whole genome shotgun (WGS) entry which is preliminary data.</text>
</comment>
<dbReference type="AlphaFoldDB" id="A0A372ZIS6"/>
<feature type="compositionally biased region" description="Low complexity" evidence="1">
    <location>
        <begin position="29"/>
        <end position="48"/>
    </location>
</feature>
<keyword evidence="5" id="KW-1185">Reference proteome</keyword>
<sequence length="207" mass="21307">MAGQRARTPYQDTGPRTEDRALPAQRSWPAGAGAAGAPGRRADTAAPRQVRSPLPGAARRRQQARRRGGTAAAFSAVGLPLLGAVADELDGPGVGLLFAVGSVLGTAAAALLCSRTGRWWVVTAAPVVVLLTASGVEYLAHPGKYQGRNLGTGALRWVVGAFPVMAAAVAVALVVVAVRVTAARRRAVPERRRTGRTAVPAGRGRRG</sequence>
<accession>A0A372ZIS6</accession>
<dbReference type="Proteomes" id="UP000263377">
    <property type="component" value="Unassembled WGS sequence"/>
</dbReference>
<evidence type="ECO:0000259" key="3">
    <source>
        <dbReference type="Pfam" id="PF20177"/>
    </source>
</evidence>
<feature type="transmembrane region" description="Helical" evidence="2">
    <location>
        <begin position="119"/>
        <end position="140"/>
    </location>
</feature>
<evidence type="ECO:0000313" key="5">
    <source>
        <dbReference type="Proteomes" id="UP000263377"/>
    </source>
</evidence>
<evidence type="ECO:0000256" key="2">
    <source>
        <dbReference type="SAM" id="Phobius"/>
    </source>
</evidence>
<feature type="transmembrane region" description="Helical" evidence="2">
    <location>
        <begin position="92"/>
        <end position="112"/>
    </location>
</feature>
<keyword evidence="2" id="KW-0812">Transmembrane</keyword>
<feature type="transmembrane region" description="Helical" evidence="2">
    <location>
        <begin position="68"/>
        <end position="86"/>
    </location>
</feature>
<feature type="transmembrane region" description="Helical" evidence="2">
    <location>
        <begin position="160"/>
        <end position="182"/>
    </location>
</feature>
<dbReference type="Pfam" id="PF20177">
    <property type="entry name" value="DUF6542"/>
    <property type="match status" value="1"/>
</dbReference>
<organism evidence="4 5">
    <name type="scientific">Kitasatospora xanthocidica</name>
    <dbReference type="NCBI Taxonomy" id="83382"/>
    <lineage>
        <taxon>Bacteria</taxon>
        <taxon>Bacillati</taxon>
        <taxon>Actinomycetota</taxon>
        <taxon>Actinomycetes</taxon>
        <taxon>Kitasatosporales</taxon>
        <taxon>Streptomycetaceae</taxon>
        <taxon>Kitasatospora</taxon>
    </lineage>
</organism>
<feature type="domain" description="DUF6542" evidence="3">
    <location>
        <begin position="70"/>
        <end position="185"/>
    </location>
</feature>
<evidence type="ECO:0000313" key="4">
    <source>
        <dbReference type="EMBL" id="RGD55671.1"/>
    </source>
</evidence>
<proteinExistence type="predicted"/>
<gene>
    <name evidence="4" type="ORF">DR950_40765</name>
</gene>
<keyword evidence="2" id="KW-0472">Membrane</keyword>
<dbReference type="RefSeq" id="WP_117492980.1">
    <property type="nucleotide sequence ID" value="NZ_QVIG01000003.1"/>
</dbReference>
<reference evidence="4 5" key="1">
    <citation type="submission" date="2018-08" db="EMBL/GenBank/DDBJ databases">
        <title>Diversity &amp; Physiological Properties of Lignin-Decomposing Actinobacteria from Soil.</title>
        <authorList>
            <person name="Roh S.G."/>
            <person name="Kim S.B."/>
        </authorList>
    </citation>
    <scope>NUCLEOTIDE SEQUENCE [LARGE SCALE GENOMIC DNA]</scope>
    <source>
        <strain evidence="4 5">MMS17-GH009</strain>
    </source>
</reference>
<feature type="region of interest" description="Disordered" evidence="1">
    <location>
        <begin position="1"/>
        <end position="65"/>
    </location>
</feature>
<evidence type="ECO:0000256" key="1">
    <source>
        <dbReference type="SAM" id="MobiDB-lite"/>
    </source>
</evidence>
<dbReference type="InterPro" id="IPR046672">
    <property type="entry name" value="DUF6542"/>
</dbReference>
<keyword evidence="2" id="KW-1133">Transmembrane helix</keyword>
<name>A0A372ZIS6_9ACTN</name>
<dbReference type="EMBL" id="QVIG01000003">
    <property type="protein sequence ID" value="RGD55671.1"/>
    <property type="molecule type" value="Genomic_DNA"/>
</dbReference>
<protein>
    <recommendedName>
        <fullName evidence="3">DUF6542 domain-containing protein</fullName>
    </recommendedName>
</protein>